<evidence type="ECO:0000313" key="3">
    <source>
        <dbReference type="Proteomes" id="UP000268162"/>
    </source>
</evidence>
<dbReference type="InterPro" id="IPR020845">
    <property type="entry name" value="AMP-binding_CS"/>
</dbReference>
<feature type="domain" description="AMP-dependent synthetase/ligase" evidence="1">
    <location>
        <begin position="2"/>
        <end position="210"/>
    </location>
</feature>
<dbReference type="InterPro" id="IPR020459">
    <property type="entry name" value="AMP-binding"/>
</dbReference>
<name>A0A4P9ZU89_9FUNG</name>
<dbReference type="GO" id="GO:0044550">
    <property type="term" value="P:secondary metabolite biosynthetic process"/>
    <property type="evidence" value="ECO:0007669"/>
    <property type="project" value="TreeGrafter"/>
</dbReference>
<accession>A0A4P9ZU89</accession>
<organism evidence="2 3">
    <name type="scientific">Dimargaris cristalligena</name>
    <dbReference type="NCBI Taxonomy" id="215637"/>
    <lineage>
        <taxon>Eukaryota</taxon>
        <taxon>Fungi</taxon>
        <taxon>Fungi incertae sedis</taxon>
        <taxon>Zoopagomycota</taxon>
        <taxon>Kickxellomycotina</taxon>
        <taxon>Dimargaritomycetes</taxon>
        <taxon>Dimargaritales</taxon>
        <taxon>Dimargaritaceae</taxon>
        <taxon>Dimargaris</taxon>
    </lineage>
</organism>
<dbReference type="PROSITE" id="PS00455">
    <property type="entry name" value="AMP_BINDING"/>
    <property type="match status" value="1"/>
</dbReference>
<dbReference type="EMBL" id="ML002710">
    <property type="protein sequence ID" value="RKP36150.1"/>
    <property type="molecule type" value="Genomic_DNA"/>
</dbReference>
<dbReference type="InterPro" id="IPR000873">
    <property type="entry name" value="AMP-dep_synth/lig_dom"/>
</dbReference>
<dbReference type="PRINTS" id="PR00154">
    <property type="entry name" value="AMPBINDING"/>
</dbReference>
<dbReference type="GO" id="GO:0031177">
    <property type="term" value="F:phosphopantetheine binding"/>
    <property type="evidence" value="ECO:0007669"/>
    <property type="project" value="TreeGrafter"/>
</dbReference>
<reference evidence="3" key="1">
    <citation type="journal article" date="2018" name="Nat. Microbiol.">
        <title>Leveraging single-cell genomics to expand the fungal tree of life.</title>
        <authorList>
            <person name="Ahrendt S.R."/>
            <person name="Quandt C.A."/>
            <person name="Ciobanu D."/>
            <person name="Clum A."/>
            <person name="Salamov A."/>
            <person name="Andreopoulos B."/>
            <person name="Cheng J.F."/>
            <person name="Woyke T."/>
            <person name="Pelin A."/>
            <person name="Henrissat B."/>
            <person name="Reynolds N.K."/>
            <person name="Benny G.L."/>
            <person name="Smith M.E."/>
            <person name="James T.Y."/>
            <person name="Grigoriev I.V."/>
        </authorList>
    </citation>
    <scope>NUCLEOTIDE SEQUENCE [LARGE SCALE GENOMIC DNA]</scope>
    <source>
        <strain evidence="3">RSA 468</strain>
    </source>
</reference>
<proteinExistence type="predicted"/>
<dbReference type="AlphaFoldDB" id="A0A4P9ZU89"/>
<protein>
    <recommendedName>
        <fullName evidence="1">AMP-dependent synthetase/ligase domain-containing protein</fullName>
    </recommendedName>
</protein>
<gene>
    <name evidence="2" type="ORF">BJ085DRAFT_19513</name>
</gene>
<dbReference type="SUPFAM" id="SSF56801">
    <property type="entry name" value="Acetyl-CoA synthetase-like"/>
    <property type="match status" value="1"/>
</dbReference>
<dbReference type="Pfam" id="PF00501">
    <property type="entry name" value="AMP-binding"/>
    <property type="match status" value="1"/>
</dbReference>
<dbReference type="STRING" id="215637.A0A4P9ZU89"/>
<evidence type="ECO:0000313" key="2">
    <source>
        <dbReference type="EMBL" id="RKP36150.1"/>
    </source>
</evidence>
<dbReference type="Proteomes" id="UP000268162">
    <property type="component" value="Unassembled WGS sequence"/>
</dbReference>
<evidence type="ECO:0000259" key="1">
    <source>
        <dbReference type="Pfam" id="PF00501"/>
    </source>
</evidence>
<dbReference type="Gene3D" id="3.40.50.12780">
    <property type="entry name" value="N-terminal domain of ligase-like"/>
    <property type="match status" value="1"/>
</dbReference>
<dbReference type="PANTHER" id="PTHR45527:SF1">
    <property type="entry name" value="FATTY ACID SYNTHASE"/>
    <property type="match status" value="1"/>
</dbReference>
<dbReference type="GO" id="GO:0005737">
    <property type="term" value="C:cytoplasm"/>
    <property type="evidence" value="ECO:0007669"/>
    <property type="project" value="TreeGrafter"/>
</dbReference>
<keyword evidence="3" id="KW-1185">Reference proteome</keyword>
<dbReference type="GO" id="GO:0043041">
    <property type="term" value="P:amino acid activation for nonribosomal peptide biosynthetic process"/>
    <property type="evidence" value="ECO:0007669"/>
    <property type="project" value="TreeGrafter"/>
</dbReference>
<dbReference type="PANTHER" id="PTHR45527">
    <property type="entry name" value="NONRIBOSOMAL PEPTIDE SYNTHETASE"/>
    <property type="match status" value="1"/>
</dbReference>
<feature type="non-terminal residue" evidence="2">
    <location>
        <position position="247"/>
    </location>
</feature>
<dbReference type="InterPro" id="IPR042099">
    <property type="entry name" value="ANL_N_sf"/>
</dbReference>
<sequence length="247" mass="26947">MFFNAVQQYPNHIATEFAGQTQTYTEIAHNIQGLASYLQQLPINPGDRVAVIVADHPHTILAMLAIWSVGATYVPVDSKLPYSRQKYIMETAQCSHIVNATKSTTEWPSAISLTDSAIGTHQPINYSSVYPIQPIDLAYIIFTSGTTGLPKGVMVQHNSLANNISNNSFKELWKPGQRVLSGVPSGFDAYFFAALSTIVNGAILVFYEDTFLSVLPVVECAVFTASTLSLIEPHHCPRLKAIVCGAE</sequence>